<accession>A0AAE8N2Y0</accession>
<gene>
    <name evidence="4" type="ORF">DNG_06520</name>
</gene>
<evidence type="ECO:0000256" key="2">
    <source>
        <dbReference type="ARBA" id="ARBA00022737"/>
    </source>
</evidence>
<dbReference type="PANTHER" id="PTHR44472:SF1">
    <property type="entry name" value="DDB1 AND CUL4 ASSOCIATED FACTOR 4"/>
    <property type="match status" value="1"/>
</dbReference>
<proteinExistence type="predicted"/>
<evidence type="ECO:0008006" key="6">
    <source>
        <dbReference type="Google" id="ProtNLM"/>
    </source>
</evidence>
<dbReference type="SUPFAM" id="SSF50998">
    <property type="entry name" value="Quinoprotein alcohol dehydrogenase-like"/>
    <property type="match status" value="1"/>
</dbReference>
<dbReference type="InterPro" id="IPR052254">
    <property type="entry name" value="CUL4-DDB1_E3_ligase_receptor"/>
</dbReference>
<dbReference type="InterPro" id="IPR015943">
    <property type="entry name" value="WD40/YVTN_repeat-like_dom_sf"/>
</dbReference>
<evidence type="ECO:0000256" key="1">
    <source>
        <dbReference type="ARBA" id="ARBA00022574"/>
    </source>
</evidence>
<dbReference type="InterPro" id="IPR011047">
    <property type="entry name" value="Quinoprotein_ADH-like_sf"/>
</dbReference>
<dbReference type="PANTHER" id="PTHR44472">
    <property type="entry name" value="DDB1- AND CUL4-ASSOCIATED FACTOR 4-RELATED"/>
    <property type="match status" value="1"/>
</dbReference>
<organism evidence="4 5">
    <name type="scientific">Cephalotrichum gorgonifer</name>
    <dbReference type="NCBI Taxonomy" id="2041049"/>
    <lineage>
        <taxon>Eukaryota</taxon>
        <taxon>Fungi</taxon>
        <taxon>Dikarya</taxon>
        <taxon>Ascomycota</taxon>
        <taxon>Pezizomycotina</taxon>
        <taxon>Sordariomycetes</taxon>
        <taxon>Hypocreomycetidae</taxon>
        <taxon>Microascales</taxon>
        <taxon>Microascaceae</taxon>
        <taxon>Cephalotrichum</taxon>
    </lineage>
</organism>
<name>A0AAE8N2Y0_9PEZI</name>
<evidence type="ECO:0000313" key="4">
    <source>
        <dbReference type="EMBL" id="SPO03837.1"/>
    </source>
</evidence>
<dbReference type="Proteomes" id="UP001187682">
    <property type="component" value="Unassembled WGS sequence"/>
</dbReference>
<dbReference type="Gene3D" id="2.130.10.10">
    <property type="entry name" value="YVTN repeat-like/Quinoprotein amine dehydrogenase"/>
    <property type="match status" value="1"/>
</dbReference>
<evidence type="ECO:0000313" key="5">
    <source>
        <dbReference type="Proteomes" id="UP001187682"/>
    </source>
</evidence>
<keyword evidence="5" id="KW-1185">Reference proteome</keyword>
<dbReference type="GO" id="GO:0080008">
    <property type="term" value="C:Cul4-RING E3 ubiquitin ligase complex"/>
    <property type="evidence" value="ECO:0007669"/>
    <property type="project" value="TreeGrafter"/>
</dbReference>
<keyword evidence="2" id="KW-0677">Repeat</keyword>
<sequence length="501" mass="53257">MPPREIPGFYYDEAKGKYFSIESRSTAPPAAPWSADNVRKRARGQHRAHRRAGPPACPRLRRSLLEREGGFAGDELGFECEGVVSSGRGPDGKGGMGEARGRVWAGRLGDAGAVRIGDGGLRSVVFEVVTGDVEGLGYVYAVTRHWDGVRNRTSVVGKYIPTDDRGRVCFDIEKTGLSDYPINGPVSQMSRNCDLSSVGYNPHQKVFFASCLPGLPGHGSPLLFSAEGDPFIPGPISSAGLNHSSEVPIRNLSRPVETFASISAPHNSPFTCFVGTSQGAVAVRERAAKLIRPTQPHGSIFALDCTHLDPNLLLTAGRRGIVAATDLRARALACEFRHGTTATHVRIAPDGNEHSVVVAGVSDTMSIYDRRWLGCSPMTAAALPSLTFPAYRNPARTRIGWDLCREAGVVVAAEAGGGVGLYSVFSGRRIGELPLGEDGGASGDDHPVECLRVATVAGEPLPSVFVPLRRGIVKFSCGLGDGDDDGTEDNDGCTGRERGRE</sequence>
<comment type="caution">
    <text evidence="4">The sequence shown here is derived from an EMBL/GenBank/DDBJ whole genome shotgun (WGS) entry which is preliminary data.</text>
</comment>
<feature type="region of interest" description="Disordered" evidence="3">
    <location>
        <begin position="481"/>
        <end position="501"/>
    </location>
</feature>
<evidence type="ECO:0000256" key="3">
    <source>
        <dbReference type="SAM" id="MobiDB-lite"/>
    </source>
</evidence>
<dbReference type="AlphaFoldDB" id="A0AAE8N2Y0"/>
<feature type="region of interest" description="Disordered" evidence="3">
    <location>
        <begin position="25"/>
        <end position="58"/>
    </location>
</feature>
<protein>
    <recommendedName>
        <fullName evidence="6">WD40 domain-containing protein</fullName>
    </recommendedName>
</protein>
<feature type="compositionally biased region" description="Basic residues" evidence="3">
    <location>
        <begin position="40"/>
        <end position="52"/>
    </location>
</feature>
<reference evidence="4" key="1">
    <citation type="submission" date="2018-03" db="EMBL/GenBank/DDBJ databases">
        <authorList>
            <person name="Guldener U."/>
        </authorList>
    </citation>
    <scope>NUCLEOTIDE SEQUENCE</scope>
</reference>
<keyword evidence="1" id="KW-0853">WD repeat</keyword>
<feature type="compositionally biased region" description="Acidic residues" evidence="3">
    <location>
        <begin position="481"/>
        <end position="491"/>
    </location>
</feature>
<dbReference type="EMBL" id="ONZQ02000009">
    <property type="protein sequence ID" value="SPO03837.1"/>
    <property type="molecule type" value="Genomic_DNA"/>
</dbReference>